<protein>
    <submittedName>
        <fullName evidence="1">Uncharacterized protein</fullName>
    </submittedName>
</protein>
<evidence type="ECO:0000313" key="1">
    <source>
        <dbReference type="EMBL" id="REE28839.1"/>
    </source>
</evidence>
<dbReference type="InterPro" id="IPR027417">
    <property type="entry name" value="P-loop_NTPase"/>
</dbReference>
<sequence length="1397" mass="163784">MKTKIFEEKNLGSWVSKGSNGIGFEEIESRKHVIDKIESFIKRCEVSKGLNACNIIGEWGQGKTELYHGFIKEELDNRGHKSFLVSASTLSNILEDKEIVEIIKKSPLSAVRTLATIFEGVSAENENFLPSLKIYDNPEDYIKDTLDSILGLYDGSQKMFIFIDEFEELLNNLQIIKSLISGIKELINGNYKEIDVDGEFSGSVHLFISLTPDAKYRLETDAEISLIAGGYGRRVDQVELATIRKQESIEFLRNYISEIYDGKEPNPYPMGDIGIFDTLHRLSLGNLGNLKSLLIKLLNKFAHYDEDFFEVVEYDNFIEFLKETDIYVFGGQSPCIDSGNYKSIIEYLEDTSELSDDKNKIESLKKLFTILIAYLRPFTVQELTELVKVDEADVYKFRRIINEKIKRDYGIDEAIIEVFPVREDLTFEKIKEKLSDYIKTDDILQKEVLLIGDYSEPLDQFEDSITFFDFDSDSLTQRIFLPATEEGLRELFKNEVSKDYLLEMESLFKGMVDENRRYLIISNTLLDILYPTPIPRFLGYILKKDERLSLWRRISLNLAEEYKNNIERAFIDGLKKYENITVADINDSDKTLLNLYDPDIEVDFKLLTKFVQGDVKEDHIQEIAEILKNDFSIHGCLLVYSGDFTGKARESLSEKDLDKVIKLHLHQTLTKRLLCSYRAPKDSVDESLRDIEFGKIFDELKLKETIKEWLKNQKEKGLVVEQIATKSLPKFADTLKLYLNYINEPLSPEEVLNKNLEGILKFKFYGTKKGFIASDLEDSPKEIIEISNELYEHGFLERVNGDKYKAIEHPVEKRIYEIIKKKGKIRANDLKLYFILKSKSKNIFSDLFLNILEYKNKINKINKNEIEITNPETEYEELKNYLNRFNKELEGKNNLYKSFAHVFMTKKRGHKLITLDEFKEFIQENYSFIEDYYSHPDYKEAVLTKIFICKKLLMEIFYCKKNQRCLKTFIENASKECKKSFENIENMKNEIERDIRRILGDCEKVLHLKIDGGVEGIKEYDRLSQHFERVKGLYGKECSREELENTISNLEAAALDEFKFNNSPSSAYYYNLKLYFLRKEEKEFNTKKIEIDARLRPSLKKIEELKRKKQDVLVKLSSIREEPKLELTNELFKELHSIGVDTPEERINPRNLNELKEKVKERVYKLRDRLEKVDELLYHFDELMQREKSLLERIDENEQILNVAKRVFDDGEKKELGKHLMEFETIKGEYQGISLQRGSFRDVLEHLTELGLKLRTNQHDIMEIWKNYREMQLEFINDYERVLELVKIDEDLRTELESLIGNFKETLKEDIKDQEVPASRIDSLKSEVRNEFERGMKNYLSSDELELLKEIDSMKGKGVIDYEKIKERALEKDIDFEKAHEGLIQKGYIKLGFYFPS</sequence>
<dbReference type="RefSeq" id="WP_115892327.1">
    <property type="nucleotide sequence ID" value="NZ_QREL01000001.1"/>
</dbReference>
<gene>
    <name evidence="1" type="ORF">C7452_0864</name>
</gene>
<dbReference type="SUPFAM" id="SSF52540">
    <property type="entry name" value="P-loop containing nucleoside triphosphate hydrolases"/>
    <property type="match status" value="1"/>
</dbReference>
<dbReference type="Proteomes" id="UP000256864">
    <property type="component" value="Unassembled WGS sequence"/>
</dbReference>
<proteinExistence type="predicted"/>
<name>A0A371NEC4_9EURY</name>
<reference evidence="1 2" key="1">
    <citation type="submission" date="2018-07" db="EMBL/GenBank/DDBJ databases">
        <title>Genomic Encyclopedia of Type Strains, Phase IV (KMG-IV): sequencing the most valuable type-strain genomes for metagenomic binning, comparative biology and taxonomic classification.</title>
        <authorList>
            <person name="Goeker M."/>
        </authorList>
    </citation>
    <scope>NUCLEOTIDE SEQUENCE [LARGE SCALE GENOMIC DNA]</scope>
    <source>
        <strain evidence="1 2">DSM 7466</strain>
    </source>
</reference>
<keyword evidence="2" id="KW-1185">Reference proteome</keyword>
<accession>A0A371NEC4</accession>
<evidence type="ECO:0000313" key="2">
    <source>
        <dbReference type="Proteomes" id="UP000256864"/>
    </source>
</evidence>
<organism evidence="1 2">
    <name type="scientific">Methanothermobacter defluvii</name>
    <dbReference type="NCBI Taxonomy" id="49339"/>
    <lineage>
        <taxon>Archaea</taxon>
        <taxon>Methanobacteriati</taxon>
        <taxon>Methanobacteriota</taxon>
        <taxon>Methanomada group</taxon>
        <taxon>Methanobacteria</taxon>
        <taxon>Methanobacteriales</taxon>
        <taxon>Methanobacteriaceae</taxon>
        <taxon>Methanothermobacter</taxon>
    </lineage>
</organism>
<comment type="caution">
    <text evidence="1">The sequence shown here is derived from an EMBL/GenBank/DDBJ whole genome shotgun (WGS) entry which is preliminary data.</text>
</comment>
<dbReference type="Gene3D" id="3.40.50.300">
    <property type="entry name" value="P-loop containing nucleotide triphosphate hydrolases"/>
    <property type="match status" value="1"/>
</dbReference>
<dbReference type="EMBL" id="QREL01000001">
    <property type="protein sequence ID" value="REE28839.1"/>
    <property type="molecule type" value="Genomic_DNA"/>
</dbReference>